<dbReference type="GO" id="GO:0003677">
    <property type="term" value="F:DNA binding"/>
    <property type="evidence" value="ECO:0007669"/>
    <property type="project" value="UniProtKB-KW"/>
</dbReference>
<organism evidence="9 10">
    <name type="scientific">Cyphellophora europaea (strain CBS 101466)</name>
    <name type="common">Phialophora europaea</name>
    <dbReference type="NCBI Taxonomy" id="1220924"/>
    <lineage>
        <taxon>Eukaryota</taxon>
        <taxon>Fungi</taxon>
        <taxon>Dikarya</taxon>
        <taxon>Ascomycota</taxon>
        <taxon>Pezizomycotina</taxon>
        <taxon>Eurotiomycetes</taxon>
        <taxon>Chaetothyriomycetidae</taxon>
        <taxon>Chaetothyriales</taxon>
        <taxon>Cyphellophoraceae</taxon>
        <taxon>Cyphellophora</taxon>
    </lineage>
</organism>
<dbReference type="HOGENOM" id="CLU_421508_0_0_1"/>
<keyword evidence="5" id="KW-0804">Transcription</keyword>
<sequence length="650" mass="73311">MVRTLNVSPSAQRATPVEDARTPEANNALSILNSGTGRGNATHAAVTIVPSASTRDTKVSSARKRKFAPKSRTGCVTCKLRRVKCDEARPKCDRCTKLGLACDGYTDLKTININLFLDRTDQRSFLYFREQTLPQLSSFIEFGLWDQLALRHSYSEATVLRVLVAIGAFHEYLETSNLDERQERRLTALQLYHKAVAKAASDLRHMVTADALLVTILFTFLENIKGSVLNAVKHLKAAAAILAGHQHSSPGGKSVLISTVLTPIINRLNSVLHLLYAPSSAMLRKDDTEHPYSSLLEAHDDFFSIAESITLKLDTHGNAVANHCAFLGQLDKWWERFGVYIATAGGISCGCEWPENLAHHQLGSAFLEILYRTTRARLHTALTGLETTFDLYEDSFHRILDLSTIIVQILRFSPTASSSVRDCIGFKPAHFLSCWMVAEGSRNPHIRRRAIKILKQWHWSDGHWDTYLTADAVSCIVRREESHSPIQPVTCAADIQEANRVRFLGANYFRWDTATNTPVITYRLTECDFVKISVLCRDPRSDDRTPKIMVESLWLDRRSHGLAIERTCSVPRAIGGFFPQVQRAHPTKLWAMLDESRSPLDIWQARRFKIVHPPFDRDPNRGRVVDQGRYPIMEERVMGLSFKTLLYSNE</sequence>
<name>W2S0G5_CYPE1</name>
<reference evidence="9 10" key="1">
    <citation type="submission" date="2013-03" db="EMBL/GenBank/DDBJ databases">
        <title>The Genome Sequence of Phialophora europaea CBS 101466.</title>
        <authorList>
            <consortium name="The Broad Institute Genomics Platform"/>
            <person name="Cuomo C."/>
            <person name="de Hoog S."/>
            <person name="Gorbushina A."/>
            <person name="Walker B."/>
            <person name="Young S.K."/>
            <person name="Zeng Q."/>
            <person name="Gargeya S."/>
            <person name="Fitzgerald M."/>
            <person name="Haas B."/>
            <person name="Abouelleil A."/>
            <person name="Allen A.W."/>
            <person name="Alvarado L."/>
            <person name="Arachchi H.M."/>
            <person name="Berlin A.M."/>
            <person name="Chapman S.B."/>
            <person name="Gainer-Dewar J."/>
            <person name="Goldberg J."/>
            <person name="Griggs A."/>
            <person name="Gujja S."/>
            <person name="Hansen M."/>
            <person name="Howarth C."/>
            <person name="Imamovic A."/>
            <person name="Ireland A."/>
            <person name="Larimer J."/>
            <person name="McCowan C."/>
            <person name="Murphy C."/>
            <person name="Pearson M."/>
            <person name="Poon T.W."/>
            <person name="Priest M."/>
            <person name="Roberts A."/>
            <person name="Saif S."/>
            <person name="Shea T."/>
            <person name="Sisk P."/>
            <person name="Sykes S."/>
            <person name="Wortman J."/>
            <person name="Nusbaum C."/>
            <person name="Birren B."/>
        </authorList>
    </citation>
    <scope>NUCLEOTIDE SEQUENCE [LARGE SCALE GENOMIC DNA]</scope>
    <source>
        <strain evidence="9 10">CBS 101466</strain>
    </source>
</reference>
<evidence type="ECO:0000256" key="3">
    <source>
        <dbReference type="ARBA" id="ARBA00023015"/>
    </source>
</evidence>
<dbReference type="GeneID" id="19971457"/>
<dbReference type="GO" id="GO:0000981">
    <property type="term" value="F:DNA-binding transcription factor activity, RNA polymerase II-specific"/>
    <property type="evidence" value="ECO:0007669"/>
    <property type="project" value="InterPro"/>
</dbReference>
<keyword evidence="3" id="KW-0805">Transcription regulation</keyword>
<accession>W2S0G5</accession>
<evidence type="ECO:0000256" key="1">
    <source>
        <dbReference type="ARBA" id="ARBA00022723"/>
    </source>
</evidence>
<dbReference type="PROSITE" id="PS00463">
    <property type="entry name" value="ZN2_CY6_FUNGAL_1"/>
    <property type="match status" value="1"/>
</dbReference>
<dbReference type="EMBL" id="KB822719">
    <property type="protein sequence ID" value="ETN42177.1"/>
    <property type="molecule type" value="Genomic_DNA"/>
</dbReference>
<dbReference type="GO" id="GO:0008270">
    <property type="term" value="F:zinc ion binding"/>
    <property type="evidence" value="ECO:0007669"/>
    <property type="project" value="InterPro"/>
</dbReference>
<evidence type="ECO:0000256" key="2">
    <source>
        <dbReference type="ARBA" id="ARBA00022833"/>
    </source>
</evidence>
<dbReference type="InterPro" id="IPR001138">
    <property type="entry name" value="Zn2Cys6_DnaBD"/>
</dbReference>
<feature type="region of interest" description="Disordered" evidence="7">
    <location>
        <begin position="1"/>
        <end position="24"/>
    </location>
</feature>
<dbReference type="SUPFAM" id="SSF57701">
    <property type="entry name" value="Zn2/Cys6 DNA-binding domain"/>
    <property type="match status" value="1"/>
</dbReference>
<proteinExistence type="predicted"/>
<dbReference type="VEuPathDB" id="FungiDB:HMPREF1541_04118"/>
<dbReference type="PANTHER" id="PTHR36206">
    <property type="entry name" value="ASPERCRYPTIN BIOSYNTHESIS CLUSTER-SPECIFIC TRANSCRIPTION REGULATOR ATNN-RELATED"/>
    <property type="match status" value="1"/>
</dbReference>
<dbReference type="SMART" id="SM00066">
    <property type="entry name" value="GAL4"/>
    <property type="match status" value="1"/>
</dbReference>
<keyword evidence="4" id="KW-0238">DNA-binding</keyword>
<dbReference type="PROSITE" id="PS50048">
    <property type="entry name" value="ZN2_CY6_FUNGAL_2"/>
    <property type="match status" value="1"/>
</dbReference>
<protein>
    <recommendedName>
        <fullName evidence="8">Zn(2)-C6 fungal-type domain-containing protein</fullName>
    </recommendedName>
</protein>
<keyword evidence="2" id="KW-0862">Zinc</keyword>
<feature type="compositionally biased region" description="Polar residues" evidence="7">
    <location>
        <begin position="1"/>
        <end position="13"/>
    </location>
</feature>
<evidence type="ECO:0000256" key="6">
    <source>
        <dbReference type="ARBA" id="ARBA00023242"/>
    </source>
</evidence>
<evidence type="ECO:0000259" key="8">
    <source>
        <dbReference type="PROSITE" id="PS50048"/>
    </source>
</evidence>
<gene>
    <name evidence="9" type="ORF">HMPREF1541_04118</name>
</gene>
<evidence type="ECO:0000256" key="5">
    <source>
        <dbReference type="ARBA" id="ARBA00023163"/>
    </source>
</evidence>
<evidence type="ECO:0000313" key="9">
    <source>
        <dbReference type="EMBL" id="ETN42177.1"/>
    </source>
</evidence>
<evidence type="ECO:0000313" key="10">
    <source>
        <dbReference type="Proteomes" id="UP000030752"/>
    </source>
</evidence>
<dbReference type="STRING" id="1220924.W2S0G5"/>
<dbReference type="Proteomes" id="UP000030752">
    <property type="component" value="Unassembled WGS sequence"/>
</dbReference>
<dbReference type="Gene3D" id="4.10.240.10">
    <property type="entry name" value="Zn(2)-C6 fungal-type DNA-binding domain"/>
    <property type="match status" value="1"/>
</dbReference>
<dbReference type="InParanoid" id="W2S0G5"/>
<evidence type="ECO:0000256" key="7">
    <source>
        <dbReference type="SAM" id="MobiDB-lite"/>
    </source>
</evidence>
<feature type="domain" description="Zn(2)-C6 fungal-type" evidence="8">
    <location>
        <begin position="74"/>
        <end position="102"/>
    </location>
</feature>
<evidence type="ECO:0000256" key="4">
    <source>
        <dbReference type="ARBA" id="ARBA00023125"/>
    </source>
</evidence>
<keyword evidence="10" id="KW-1185">Reference proteome</keyword>
<keyword evidence="6" id="KW-0539">Nucleus</keyword>
<dbReference type="OrthoDB" id="2593732at2759"/>
<dbReference type="RefSeq" id="XP_008716686.1">
    <property type="nucleotide sequence ID" value="XM_008718464.1"/>
</dbReference>
<dbReference type="CDD" id="cd00067">
    <property type="entry name" value="GAL4"/>
    <property type="match status" value="1"/>
</dbReference>
<dbReference type="InterPro" id="IPR036864">
    <property type="entry name" value="Zn2-C6_fun-type_DNA-bd_sf"/>
</dbReference>
<dbReference type="PANTHER" id="PTHR36206:SF12">
    <property type="entry name" value="ASPERCRYPTIN BIOSYNTHESIS CLUSTER-SPECIFIC TRANSCRIPTION REGULATOR ATNN-RELATED"/>
    <property type="match status" value="1"/>
</dbReference>
<dbReference type="InterPro" id="IPR052360">
    <property type="entry name" value="Transcr_Regulatory_Proteins"/>
</dbReference>
<dbReference type="Pfam" id="PF00172">
    <property type="entry name" value="Zn_clus"/>
    <property type="match status" value="1"/>
</dbReference>
<keyword evidence="1" id="KW-0479">Metal-binding</keyword>
<dbReference type="AlphaFoldDB" id="W2S0G5"/>